<keyword evidence="5" id="KW-1185">Reference proteome</keyword>
<evidence type="ECO:0000259" key="3">
    <source>
        <dbReference type="PROSITE" id="PS50977"/>
    </source>
</evidence>
<dbReference type="EMBL" id="CP032626">
    <property type="protein sequence ID" value="AYF92222.1"/>
    <property type="molecule type" value="Genomic_DNA"/>
</dbReference>
<dbReference type="OrthoDB" id="9810250at2"/>
<sequence length="203" mass="23195">MVKQDKRTVQTKNQIVDALVQLIHSKGFNNINVTDLTRTAGIGRGTFYIHYLDKFDLLNKVEAKLLGEIKEVLNNVIPEELKTFTDREEEVPSNLVIKTLDYFYKNSKLLSALLSPSGDPYFIGKIKTMFKDLIMDSFSSVKDHTYFNPNVPKDYVMEIVLGYSMNIVVYWMSKDEPESPQKIAEIIKAAQRIAPNDLINIKG</sequence>
<name>A0A387ANG7_9LACO</name>
<feature type="domain" description="HTH tetR-type" evidence="3">
    <location>
        <begin position="9"/>
        <end position="69"/>
    </location>
</feature>
<evidence type="ECO:0000256" key="2">
    <source>
        <dbReference type="PROSITE-ProRule" id="PRU00335"/>
    </source>
</evidence>
<reference evidence="4 5" key="1">
    <citation type="submission" date="2018-09" db="EMBL/GenBank/DDBJ databases">
        <title>Genome sequencing of strain BHWM-4.</title>
        <authorList>
            <person name="Heo J."/>
            <person name="Kim S.-J."/>
            <person name="Kwon S.-W."/>
        </authorList>
    </citation>
    <scope>NUCLEOTIDE SEQUENCE [LARGE SCALE GENOMIC DNA]</scope>
    <source>
        <strain evidence="4 5">BHWM-4</strain>
    </source>
</reference>
<dbReference type="InterPro" id="IPR009057">
    <property type="entry name" value="Homeodomain-like_sf"/>
</dbReference>
<dbReference type="InterPro" id="IPR001647">
    <property type="entry name" value="HTH_TetR"/>
</dbReference>
<dbReference type="Pfam" id="PF14278">
    <property type="entry name" value="TetR_C_8"/>
    <property type="match status" value="1"/>
</dbReference>
<organism evidence="4 5">
    <name type="scientific">Apilactobacillus bombintestini</name>
    <dbReference type="NCBI Taxonomy" id="2419772"/>
    <lineage>
        <taxon>Bacteria</taxon>
        <taxon>Bacillati</taxon>
        <taxon>Bacillota</taxon>
        <taxon>Bacilli</taxon>
        <taxon>Lactobacillales</taxon>
        <taxon>Lactobacillaceae</taxon>
        <taxon>Apilactobacillus</taxon>
    </lineage>
</organism>
<proteinExistence type="predicted"/>
<dbReference type="InterPro" id="IPR050624">
    <property type="entry name" value="HTH-type_Tx_Regulator"/>
</dbReference>
<dbReference type="PANTHER" id="PTHR43479">
    <property type="entry name" value="ACREF/ENVCD OPERON REPRESSOR-RELATED"/>
    <property type="match status" value="1"/>
</dbReference>
<dbReference type="PANTHER" id="PTHR43479:SF7">
    <property type="entry name" value="TETR-FAMILY TRANSCRIPTIONAL REGULATOR"/>
    <property type="match status" value="1"/>
</dbReference>
<gene>
    <name evidence="4" type="ORF">D7I45_01310</name>
</gene>
<dbReference type="Gene3D" id="1.10.357.10">
    <property type="entry name" value="Tetracycline Repressor, domain 2"/>
    <property type="match status" value="1"/>
</dbReference>
<keyword evidence="1 2" id="KW-0238">DNA-binding</keyword>
<evidence type="ECO:0000313" key="4">
    <source>
        <dbReference type="EMBL" id="AYF92222.1"/>
    </source>
</evidence>
<protein>
    <submittedName>
        <fullName evidence="4">TetR/AcrR family transcriptional regulator</fullName>
    </submittedName>
</protein>
<evidence type="ECO:0000256" key="1">
    <source>
        <dbReference type="ARBA" id="ARBA00023125"/>
    </source>
</evidence>
<dbReference type="SUPFAM" id="SSF46689">
    <property type="entry name" value="Homeodomain-like"/>
    <property type="match status" value="1"/>
</dbReference>
<dbReference type="GO" id="GO:0003677">
    <property type="term" value="F:DNA binding"/>
    <property type="evidence" value="ECO:0007669"/>
    <property type="project" value="UniProtKB-UniRule"/>
</dbReference>
<dbReference type="RefSeq" id="WP_120783996.1">
    <property type="nucleotide sequence ID" value="NZ_CP032626.1"/>
</dbReference>
<dbReference type="PRINTS" id="PR00455">
    <property type="entry name" value="HTHTETR"/>
</dbReference>
<dbReference type="InterPro" id="IPR039532">
    <property type="entry name" value="TetR_C_Firmicutes"/>
</dbReference>
<dbReference type="KEGG" id="abom:D7I45_01310"/>
<dbReference type="Pfam" id="PF00440">
    <property type="entry name" value="TetR_N"/>
    <property type="match status" value="1"/>
</dbReference>
<dbReference type="AlphaFoldDB" id="A0A387ANG7"/>
<dbReference type="Proteomes" id="UP000272003">
    <property type="component" value="Chromosome"/>
</dbReference>
<dbReference type="PROSITE" id="PS50977">
    <property type="entry name" value="HTH_TETR_2"/>
    <property type="match status" value="1"/>
</dbReference>
<accession>A0A387ANG7</accession>
<feature type="DNA-binding region" description="H-T-H motif" evidence="2">
    <location>
        <begin position="32"/>
        <end position="51"/>
    </location>
</feature>
<evidence type="ECO:0000313" key="5">
    <source>
        <dbReference type="Proteomes" id="UP000272003"/>
    </source>
</evidence>